<dbReference type="PROSITE" id="PS00018">
    <property type="entry name" value="EF_HAND_1"/>
    <property type="match status" value="1"/>
</dbReference>
<dbReference type="Gene3D" id="1.10.238.10">
    <property type="entry name" value="EF-hand"/>
    <property type="match status" value="1"/>
</dbReference>
<dbReference type="InterPro" id="IPR011992">
    <property type="entry name" value="EF-hand-dom_pair"/>
</dbReference>
<comment type="caution">
    <text evidence="3">The sequence shown here is derived from an EMBL/GenBank/DDBJ whole genome shotgun (WGS) entry which is preliminary data.</text>
</comment>
<dbReference type="Pfam" id="PF23622">
    <property type="entry name" value="LRR_At1g61320_AtMIF1"/>
    <property type="match status" value="1"/>
</dbReference>
<evidence type="ECO:0000259" key="2">
    <source>
        <dbReference type="PROSITE" id="PS50222"/>
    </source>
</evidence>
<dbReference type="SUPFAM" id="SSF47473">
    <property type="entry name" value="EF-hand"/>
    <property type="match status" value="1"/>
</dbReference>
<evidence type="ECO:0000313" key="4">
    <source>
        <dbReference type="Proteomes" id="UP001396334"/>
    </source>
</evidence>
<dbReference type="InterPro" id="IPR018247">
    <property type="entry name" value="EF_Hand_1_Ca_BS"/>
</dbReference>
<dbReference type="PANTHER" id="PTHR14095:SF23">
    <property type="entry name" value="SERINE_THREONINE PROTEIN PHOSPHATASE 2A REGULATORY SUBUNIT B''ALPHA-LIKE"/>
    <property type="match status" value="1"/>
</dbReference>
<organism evidence="3 4">
    <name type="scientific">Hibiscus sabdariffa</name>
    <name type="common">roselle</name>
    <dbReference type="NCBI Taxonomy" id="183260"/>
    <lineage>
        <taxon>Eukaryota</taxon>
        <taxon>Viridiplantae</taxon>
        <taxon>Streptophyta</taxon>
        <taxon>Embryophyta</taxon>
        <taxon>Tracheophyta</taxon>
        <taxon>Spermatophyta</taxon>
        <taxon>Magnoliopsida</taxon>
        <taxon>eudicotyledons</taxon>
        <taxon>Gunneridae</taxon>
        <taxon>Pentapetalae</taxon>
        <taxon>rosids</taxon>
        <taxon>malvids</taxon>
        <taxon>Malvales</taxon>
        <taxon>Malvaceae</taxon>
        <taxon>Malvoideae</taxon>
        <taxon>Hibiscus</taxon>
    </lineage>
</organism>
<reference evidence="3 4" key="1">
    <citation type="journal article" date="2024" name="G3 (Bethesda)">
        <title>Genome assembly of Hibiscus sabdariffa L. provides insights into metabolisms of medicinal natural products.</title>
        <authorList>
            <person name="Kim T."/>
        </authorList>
    </citation>
    <scope>NUCLEOTIDE SEQUENCE [LARGE SCALE GENOMIC DNA]</scope>
    <source>
        <strain evidence="3">TK-2024</strain>
        <tissue evidence="3">Old leaves</tissue>
    </source>
</reference>
<keyword evidence="4" id="KW-1185">Reference proteome</keyword>
<dbReference type="PANTHER" id="PTHR14095">
    <property type="entry name" value="PHOSPHATASE 2A REGULATORY SUBUNIT-RELATED"/>
    <property type="match status" value="1"/>
</dbReference>
<accession>A0ABR2P1V8</accession>
<evidence type="ECO:0000256" key="1">
    <source>
        <dbReference type="ARBA" id="ARBA00022837"/>
    </source>
</evidence>
<feature type="domain" description="EF-hand" evidence="2">
    <location>
        <begin position="13"/>
        <end position="48"/>
    </location>
</feature>
<gene>
    <name evidence="3" type="ORF">V6N11_037527</name>
</gene>
<dbReference type="InterPro" id="IPR055357">
    <property type="entry name" value="LRR_At1g61320_AtMIF1"/>
</dbReference>
<dbReference type="InterPro" id="IPR002048">
    <property type="entry name" value="EF_hand_dom"/>
</dbReference>
<keyword evidence="1" id="KW-0106">Calcium</keyword>
<dbReference type="Proteomes" id="UP001396334">
    <property type="component" value="Unassembled WGS sequence"/>
</dbReference>
<dbReference type="EMBL" id="JBBPBN010000086">
    <property type="protein sequence ID" value="KAK8982356.1"/>
    <property type="molecule type" value="Genomic_DNA"/>
</dbReference>
<protein>
    <recommendedName>
        <fullName evidence="2">EF-hand domain-containing protein</fullName>
    </recommendedName>
</protein>
<evidence type="ECO:0000313" key="3">
    <source>
        <dbReference type="EMBL" id="KAK8982356.1"/>
    </source>
</evidence>
<proteinExistence type="predicted"/>
<sequence length="449" mass="51766">MISSSTGKASSDMAIMPLPTWFKCIDFDGNGVLTPNEMQFFYEVQLHRMECLALEPVLFEDILCQIIDMIAPEREDCITLWDLKGSKLSGNVFNILFNLHKFISIPYLAGRLRECIGLSVEEDVDDASNGSSDVWDASLEDQQIHRPKQVLISMIYAFAVSANLFCAMKILMLCSQLLQIYPVDERKIMELEEARTFPRLRKIIKIHVSREFFVVEKMLSFHIVMFPNPFSPNCVEKIDNNSHMLSISNVSLSHSYNTWIFHMQMLGGKIRASDYFEQHSIRHVETHSWKTSKELEKAIQVYQNAKDRLPPRVPTRSLLENVDVSGQIPESFLSSYPLLETFHVSHSKHLTHINVRGSSLRLKHLHISFCKCIKSIEVYAPNLVSFEYRGLECVHIDLKYVPQLCDVSYAGRWESRRVFELRQSIPRCLATSQLVNPLQRIPFLPFVMS</sequence>
<dbReference type="PROSITE" id="PS50222">
    <property type="entry name" value="EF_HAND_2"/>
    <property type="match status" value="1"/>
</dbReference>
<name>A0ABR2P1V8_9ROSI</name>